<reference evidence="10 11" key="1">
    <citation type="journal article" date="2013" name="PLoS ONE">
        <title>The first genomic and proteomic characterization of a deep-sea sulfate reducer: insights into the piezophilic lifestyle of Desulfovibrio piezophilus.</title>
        <authorList>
            <person name="Pradel N."/>
            <person name="Ji B."/>
            <person name="Gimenez G."/>
            <person name="Talla E."/>
            <person name="Lenoble P."/>
            <person name="Garel M."/>
            <person name="Tamburini C."/>
            <person name="Fourquet P."/>
            <person name="Lebrun R."/>
            <person name="Bertin P."/>
            <person name="Denis Y."/>
            <person name="Pophillat M."/>
            <person name="Barbe V."/>
            <person name="Ollivier B."/>
            <person name="Dolla A."/>
        </authorList>
    </citation>
    <scope>NUCLEOTIDE SEQUENCE [LARGE SCALE GENOMIC DNA]</scope>
    <source>
        <strain evidence="11">DSM 10523 / SB164P1</strain>
    </source>
</reference>
<evidence type="ECO:0000259" key="9">
    <source>
        <dbReference type="Pfam" id="PF21082"/>
    </source>
</evidence>
<dbReference type="InterPro" id="IPR023408">
    <property type="entry name" value="MscS_beta-dom_sf"/>
</dbReference>
<dbReference type="Pfam" id="PF21082">
    <property type="entry name" value="MS_channel_3rd"/>
    <property type="match status" value="1"/>
</dbReference>
<reference evidence="11" key="2">
    <citation type="journal article" date="2013" name="Stand. Genomic Sci.">
        <title>Complete genome sequence of Desulfocapsa sulfexigens, a marine deltaproteobacterium specialized in disproportionating inorganic sulfur compounds.</title>
        <authorList>
            <person name="Finster K.W."/>
            <person name="Kjeldsen K.U."/>
            <person name="Kube M."/>
            <person name="Reinhardt R."/>
            <person name="Mussmann M."/>
            <person name="Amann R."/>
            <person name="Schreiber L."/>
        </authorList>
    </citation>
    <scope>NUCLEOTIDE SEQUENCE [LARGE SCALE GENOMIC DNA]</scope>
    <source>
        <strain evidence="11">DSM 10523 / SB164P1</strain>
    </source>
</reference>
<dbReference type="eggNOG" id="COG0668">
    <property type="taxonomic scope" value="Bacteria"/>
</dbReference>
<dbReference type="PANTHER" id="PTHR30221">
    <property type="entry name" value="SMALL-CONDUCTANCE MECHANOSENSITIVE CHANNEL"/>
    <property type="match status" value="1"/>
</dbReference>
<keyword evidence="5 7" id="KW-1133">Transmembrane helix</keyword>
<feature type="transmembrane region" description="Helical" evidence="7">
    <location>
        <begin position="109"/>
        <end position="129"/>
    </location>
</feature>
<dbReference type="SUPFAM" id="SSF82689">
    <property type="entry name" value="Mechanosensitive channel protein MscS (YggB), C-terminal domain"/>
    <property type="match status" value="1"/>
</dbReference>
<dbReference type="InterPro" id="IPR006685">
    <property type="entry name" value="MscS_channel_2nd"/>
</dbReference>
<feature type="domain" description="Mechanosensitive ion channel MscS" evidence="8">
    <location>
        <begin position="128"/>
        <end position="193"/>
    </location>
</feature>
<dbReference type="Gene3D" id="2.30.30.60">
    <property type="match status" value="1"/>
</dbReference>
<accession>M1WM49</accession>
<feature type="domain" description="Mechanosensitive ion channel MscS C-terminal" evidence="9">
    <location>
        <begin position="203"/>
        <end position="282"/>
    </location>
</feature>
<dbReference type="BioCyc" id="DPIE1322246:BN4_RS08780-MONOMER"/>
<evidence type="ECO:0000256" key="5">
    <source>
        <dbReference type="ARBA" id="ARBA00022989"/>
    </source>
</evidence>
<evidence type="ECO:0000256" key="7">
    <source>
        <dbReference type="SAM" id="Phobius"/>
    </source>
</evidence>
<dbReference type="HOGENOM" id="CLU_949184_0_0_7"/>
<keyword evidence="3" id="KW-1003">Cell membrane</keyword>
<organism evidence="10 11">
    <name type="scientific">Pseudodesulfovibrio piezophilus (strain DSM 21447 / JCM 15486 / C1TLV30)</name>
    <name type="common">Desulfovibrio piezophilus</name>
    <dbReference type="NCBI Taxonomy" id="1322246"/>
    <lineage>
        <taxon>Bacteria</taxon>
        <taxon>Pseudomonadati</taxon>
        <taxon>Thermodesulfobacteriota</taxon>
        <taxon>Desulfovibrionia</taxon>
        <taxon>Desulfovibrionales</taxon>
        <taxon>Desulfovibrionaceae</taxon>
    </lineage>
</organism>
<dbReference type="STRING" id="1322246.BN4_11750"/>
<dbReference type="InterPro" id="IPR011066">
    <property type="entry name" value="MscS_channel_C_sf"/>
</dbReference>
<name>M1WM49_PSEP2</name>
<protein>
    <submittedName>
        <fullName evidence="10">MscS Mechanosensitive ion channel</fullName>
    </submittedName>
</protein>
<evidence type="ECO:0000256" key="6">
    <source>
        <dbReference type="ARBA" id="ARBA00023136"/>
    </source>
</evidence>
<gene>
    <name evidence="10" type="ordered locus">BN4_11750</name>
</gene>
<dbReference type="Gene3D" id="3.30.70.100">
    <property type="match status" value="1"/>
</dbReference>
<dbReference type="AlphaFoldDB" id="M1WM49"/>
<dbReference type="Pfam" id="PF00924">
    <property type="entry name" value="MS_channel_2nd"/>
    <property type="match status" value="1"/>
</dbReference>
<evidence type="ECO:0000313" key="11">
    <source>
        <dbReference type="Proteomes" id="UP000011724"/>
    </source>
</evidence>
<evidence type="ECO:0000313" key="10">
    <source>
        <dbReference type="EMBL" id="CCH48985.1"/>
    </source>
</evidence>
<feature type="transmembrane region" description="Helical" evidence="7">
    <location>
        <begin position="6"/>
        <end position="25"/>
    </location>
</feature>
<dbReference type="OrthoDB" id="9792218at2"/>
<evidence type="ECO:0000259" key="8">
    <source>
        <dbReference type="Pfam" id="PF00924"/>
    </source>
</evidence>
<evidence type="ECO:0000256" key="2">
    <source>
        <dbReference type="ARBA" id="ARBA00008017"/>
    </source>
</evidence>
<keyword evidence="11" id="KW-1185">Reference proteome</keyword>
<evidence type="ECO:0000256" key="3">
    <source>
        <dbReference type="ARBA" id="ARBA00022475"/>
    </source>
</evidence>
<feature type="transmembrane region" description="Helical" evidence="7">
    <location>
        <begin position="85"/>
        <end position="103"/>
    </location>
</feature>
<dbReference type="Gene3D" id="1.10.287.1260">
    <property type="match status" value="1"/>
</dbReference>
<keyword evidence="6 7" id="KW-0472">Membrane</keyword>
<comment type="similarity">
    <text evidence="2">Belongs to the MscS (TC 1.A.23) family.</text>
</comment>
<comment type="subcellular location">
    <subcellularLocation>
        <location evidence="1">Cell membrane</location>
        <topology evidence="1">Multi-pass membrane protein</topology>
    </subcellularLocation>
</comment>
<dbReference type="GO" id="GO:0008381">
    <property type="term" value="F:mechanosensitive monoatomic ion channel activity"/>
    <property type="evidence" value="ECO:0007669"/>
    <property type="project" value="InterPro"/>
</dbReference>
<dbReference type="EMBL" id="FO203427">
    <property type="protein sequence ID" value="CCH48985.1"/>
    <property type="molecule type" value="Genomic_DNA"/>
</dbReference>
<evidence type="ECO:0000256" key="1">
    <source>
        <dbReference type="ARBA" id="ARBA00004651"/>
    </source>
</evidence>
<proteinExistence type="inferred from homology"/>
<dbReference type="KEGG" id="dpi:BN4_11750"/>
<dbReference type="SUPFAM" id="SSF50182">
    <property type="entry name" value="Sm-like ribonucleoproteins"/>
    <property type="match status" value="1"/>
</dbReference>
<dbReference type="PANTHER" id="PTHR30221:SF1">
    <property type="entry name" value="SMALL-CONDUCTANCE MECHANOSENSITIVE CHANNEL"/>
    <property type="match status" value="1"/>
</dbReference>
<dbReference type="InterPro" id="IPR049278">
    <property type="entry name" value="MS_channel_C"/>
</dbReference>
<dbReference type="InterPro" id="IPR045275">
    <property type="entry name" value="MscS_archaea/bacteria_type"/>
</dbReference>
<evidence type="ECO:0000256" key="4">
    <source>
        <dbReference type="ARBA" id="ARBA00022692"/>
    </source>
</evidence>
<keyword evidence="4 7" id="KW-0812">Transmembrane</keyword>
<dbReference type="GO" id="GO:0005886">
    <property type="term" value="C:plasma membrane"/>
    <property type="evidence" value="ECO:0007669"/>
    <property type="project" value="UniProtKB-SubCell"/>
</dbReference>
<dbReference type="PATRIC" id="fig|879567.3.peg.1838"/>
<dbReference type="InterPro" id="IPR010920">
    <property type="entry name" value="LSM_dom_sf"/>
</dbReference>
<dbReference type="RefSeq" id="WP_015415029.1">
    <property type="nucleotide sequence ID" value="NC_020409.1"/>
</dbReference>
<sequence>MFADLNLIGYLGGVTLVAIIVYFWLHSRVTSFKDSRVSRISALVREPETTAAMPTEVLSDKEERQEQRQMIKGVKSRFTIIRRTLIISIIVVWILALILPFIGRLPSTLLSIVIAVSTAVIGIAARPLVENMISGIVISFSKQLRVGDTLMMDSQYGTVEDISITHTKIKTWDWKRYVIPNSRMLNKEFINLTLNDTLLWAYLEFSVSYEADLDEVSEIAIRVARESEHHNEQEPPQFWVMRMDKESVVCWVAAWADSPAEAWNLKSDIAINLIRQFRENGITAHTSYVDFRQGRTFPTDSSAS</sequence>
<dbReference type="Proteomes" id="UP000011724">
    <property type="component" value="Chromosome"/>
</dbReference>